<comment type="similarity">
    <text evidence="2">Belongs to the YkuD family.</text>
</comment>
<keyword evidence="13" id="KW-1185">Reference proteome</keyword>
<feature type="domain" description="L,D-TPase catalytic" evidence="11">
    <location>
        <begin position="97"/>
        <end position="232"/>
    </location>
</feature>
<evidence type="ECO:0000256" key="8">
    <source>
        <dbReference type="ARBA" id="ARBA00023316"/>
    </source>
</evidence>
<dbReference type="AlphaFoldDB" id="A0A1I4SXM8"/>
<evidence type="ECO:0000256" key="1">
    <source>
        <dbReference type="ARBA" id="ARBA00004752"/>
    </source>
</evidence>
<dbReference type="UniPathway" id="UPA00219"/>
<dbReference type="STRING" id="1720063.SAMN05216217_1124"/>
<feature type="chain" id="PRO_5017382447" evidence="10">
    <location>
        <begin position="25"/>
        <end position="309"/>
    </location>
</feature>
<keyword evidence="4" id="KW-0808">Transferase</keyword>
<organism evidence="12 13">
    <name type="scientific">Halopseudomonas yangmingensis</name>
    <dbReference type="NCBI Taxonomy" id="1720063"/>
    <lineage>
        <taxon>Bacteria</taxon>
        <taxon>Pseudomonadati</taxon>
        <taxon>Pseudomonadota</taxon>
        <taxon>Gammaproteobacteria</taxon>
        <taxon>Pseudomonadales</taxon>
        <taxon>Pseudomonadaceae</taxon>
        <taxon>Halopseudomonas</taxon>
    </lineage>
</organism>
<dbReference type="SUPFAM" id="SSF141523">
    <property type="entry name" value="L,D-transpeptidase catalytic domain-like"/>
    <property type="match status" value="1"/>
</dbReference>
<evidence type="ECO:0000256" key="7">
    <source>
        <dbReference type="ARBA" id="ARBA00022984"/>
    </source>
</evidence>
<evidence type="ECO:0000256" key="10">
    <source>
        <dbReference type="SAM" id="SignalP"/>
    </source>
</evidence>
<keyword evidence="10" id="KW-0732">Signal</keyword>
<evidence type="ECO:0000256" key="3">
    <source>
        <dbReference type="ARBA" id="ARBA00022676"/>
    </source>
</evidence>
<keyword evidence="3" id="KW-0328">Glycosyltransferase</keyword>
<dbReference type="InterPro" id="IPR050979">
    <property type="entry name" value="LD-transpeptidase"/>
</dbReference>
<reference evidence="13" key="1">
    <citation type="submission" date="2016-10" db="EMBL/GenBank/DDBJ databases">
        <authorList>
            <person name="Varghese N."/>
            <person name="Submissions S."/>
        </authorList>
    </citation>
    <scope>NUCLEOTIDE SEQUENCE [LARGE SCALE GENOMIC DNA]</scope>
    <source>
        <strain evidence="13">DSM 24213</strain>
    </source>
</reference>
<sequence length="309" mass="33985">MPMVRSILRNSLILLAFSVVSTQAAEYPLASAGQHLVGALRTVEARFEDTLDDLGERHGFGYLEMLAANPGVDPWLPGEGVEVLLPGRHVLPDAPRSGIVINLPEYRLYFFPADGQRVITYPVGIGREGWSSPIGQTRVARKEANPSWYPPQSIRQEHAAQGNFLPTVVPPGPDNPMGPYKMNLALGAYVIHGTNKKFGIGMRVSHGCFRMRNPDIGELFPQIPLGTTVTIVNQPFKLGVEGDVLYLEAHAPLDEHGLPSTIDRQAAIQQLLQEQSAKVTGFRLDWTRIRDVVHAEDGVPRQIGVRLPE</sequence>
<evidence type="ECO:0000313" key="13">
    <source>
        <dbReference type="Proteomes" id="UP000243629"/>
    </source>
</evidence>
<dbReference type="PANTHER" id="PTHR30582:SF24">
    <property type="entry name" value="L,D-TRANSPEPTIDASE ERFK_SRFK-RELATED"/>
    <property type="match status" value="1"/>
</dbReference>
<name>A0A1I4SXM8_9GAMM</name>
<dbReference type="Gene3D" id="2.40.440.10">
    <property type="entry name" value="L,D-transpeptidase catalytic domain-like"/>
    <property type="match status" value="1"/>
</dbReference>
<dbReference type="GO" id="GO:0071555">
    <property type="term" value="P:cell wall organization"/>
    <property type="evidence" value="ECO:0007669"/>
    <property type="project" value="UniProtKB-UniRule"/>
</dbReference>
<feature type="active site" description="Proton donor/acceptor" evidence="9">
    <location>
        <position position="192"/>
    </location>
</feature>
<evidence type="ECO:0000256" key="2">
    <source>
        <dbReference type="ARBA" id="ARBA00005992"/>
    </source>
</evidence>
<dbReference type="GO" id="GO:0018104">
    <property type="term" value="P:peptidoglycan-protein cross-linking"/>
    <property type="evidence" value="ECO:0007669"/>
    <property type="project" value="TreeGrafter"/>
</dbReference>
<feature type="signal peptide" evidence="10">
    <location>
        <begin position="1"/>
        <end position="24"/>
    </location>
</feature>
<evidence type="ECO:0000256" key="4">
    <source>
        <dbReference type="ARBA" id="ARBA00022679"/>
    </source>
</evidence>
<protein>
    <submittedName>
        <fullName evidence="12">L,D-transpeptidase ErfK/SrfK</fullName>
    </submittedName>
</protein>
<keyword evidence="8 9" id="KW-0961">Cell wall biogenesis/degradation</keyword>
<gene>
    <name evidence="12" type="ORF">SAMN05216217_1124</name>
</gene>
<evidence type="ECO:0000313" key="12">
    <source>
        <dbReference type="EMBL" id="SFM69214.1"/>
    </source>
</evidence>
<keyword evidence="5" id="KW-0378">Hydrolase</keyword>
<evidence type="ECO:0000256" key="5">
    <source>
        <dbReference type="ARBA" id="ARBA00022801"/>
    </source>
</evidence>
<comment type="pathway">
    <text evidence="1 9">Cell wall biogenesis; peptidoglycan biosynthesis.</text>
</comment>
<dbReference type="InterPro" id="IPR038063">
    <property type="entry name" value="Transpep_catalytic_dom"/>
</dbReference>
<keyword evidence="7 9" id="KW-0573">Peptidoglycan synthesis</keyword>
<accession>A0A1I4SXM8</accession>
<dbReference type="EMBL" id="FOUI01000012">
    <property type="protein sequence ID" value="SFM69214.1"/>
    <property type="molecule type" value="Genomic_DNA"/>
</dbReference>
<dbReference type="GO" id="GO:0016757">
    <property type="term" value="F:glycosyltransferase activity"/>
    <property type="evidence" value="ECO:0007669"/>
    <property type="project" value="UniProtKB-KW"/>
</dbReference>
<dbReference type="Pfam" id="PF03734">
    <property type="entry name" value="YkuD"/>
    <property type="match status" value="1"/>
</dbReference>
<proteinExistence type="inferred from homology"/>
<dbReference type="GO" id="GO:0071972">
    <property type="term" value="F:peptidoglycan L,D-transpeptidase activity"/>
    <property type="evidence" value="ECO:0007669"/>
    <property type="project" value="TreeGrafter"/>
</dbReference>
<dbReference type="GO" id="GO:0008360">
    <property type="term" value="P:regulation of cell shape"/>
    <property type="evidence" value="ECO:0007669"/>
    <property type="project" value="UniProtKB-UniRule"/>
</dbReference>
<keyword evidence="6 9" id="KW-0133">Cell shape</keyword>
<dbReference type="InterPro" id="IPR005490">
    <property type="entry name" value="LD_TPept_cat_dom"/>
</dbReference>
<dbReference type="Proteomes" id="UP000243629">
    <property type="component" value="Unassembled WGS sequence"/>
</dbReference>
<dbReference type="CDD" id="cd16913">
    <property type="entry name" value="YkuD_like"/>
    <property type="match status" value="1"/>
</dbReference>
<evidence type="ECO:0000256" key="9">
    <source>
        <dbReference type="PROSITE-ProRule" id="PRU01373"/>
    </source>
</evidence>
<evidence type="ECO:0000256" key="6">
    <source>
        <dbReference type="ARBA" id="ARBA00022960"/>
    </source>
</evidence>
<dbReference type="PROSITE" id="PS52029">
    <property type="entry name" value="LD_TPASE"/>
    <property type="match status" value="1"/>
</dbReference>
<feature type="active site" description="Nucleophile" evidence="9">
    <location>
        <position position="208"/>
    </location>
</feature>
<dbReference type="PANTHER" id="PTHR30582">
    <property type="entry name" value="L,D-TRANSPEPTIDASE"/>
    <property type="match status" value="1"/>
</dbReference>
<dbReference type="GO" id="GO:0005576">
    <property type="term" value="C:extracellular region"/>
    <property type="evidence" value="ECO:0007669"/>
    <property type="project" value="TreeGrafter"/>
</dbReference>
<evidence type="ECO:0000259" key="11">
    <source>
        <dbReference type="PROSITE" id="PS52029"/>
    </source>
</evidence>